<dbReference type="GO" id="GO:0005737">
    <property type="term" value="C:cytoplasm"/>
    <property type="evidence" value="ECO:0007669"/>
    <property type="project" value="UniProtKB-SubCell"/>
</dbReference>
<dbReference type="Gene3D" id="3.30.280.10">
    <property type="entry name" value="Urease, gamma-like subunit"/>
    <property type="match status" value="1"/>
</dbReference>
<dbReference type="NCBIfam" id="NF009712">
    <property type="entry name" value="PRK13241.1"/>
    <property type="match status" value="1"/>
</dbReference>
<comment type="subcellular location">
    <subcellularLocation>
        <location evidence="4">Cytoplasm</location>
    </subcellularLocation>
</comment>
<accession>A0A1J7C125</accession>
<dbReference type="PANTHER" id="PTHR33569:SF1">
    <property type="entry name" value="UREASE"/>
    <property type="match status" value="1"/>
</dbReference>
<keyword evidence="1" id="KW-0963">Cytoplasm</keyword>
<dbReference type="STRING" id="1428644.BIV57_00930"/>
<dbReference type="GO" id="GO:0016151">
    <property type="term" value="F:nickel cation binding"/>
    <property type="evidence" value="ECO:0007669"/>
    <property type="project" value="InterPro"/>
</dbReference>
<evidence type="ECO:0000313" key="6">
    <source>
        <dbReference type="Proteomes" id="UP000243342"/>
    </source>
</evidence>
<dbReference type="InterPro" id="IPR002026">
    <property type="entry name" value="Urease_gamma/gamma-beta_su"/>
</dbReference>
<dbReference type="EC" id="3.5.1.5" evidence="4"/>
<dbReference type="Pfam" id="PF00547">
    <property type="entry name" value="Urease_gamma"/>
    <property type="match status" value="1"/>
</dbReference>
<dbReference type="AlphaFoldDB" id="A0A1J7C125"/>
<protein>
    <recommendedName>
        <fullName evidence="4">Urease subunit gamma</fullName>
        <ecNumber evidence="4">3.5.1.5</ecNumber>
    </recommendedName>
</protein>
<reference evidence="5 6" key="1">
    <citation type="submission" date="2016-10" db="EMBL/GenBank/DDBJ databases">
        <title>Genome sequence of Streptomyces gilvigriseus MUSC 26.</title>
        <authorList>
            <person name="Lee L.-H."/>
            <person name="Ser H.-L."/>
        </authorList>
    </citation>
    <scope>NUCLEOTIDE SEQUENCE [LARGE SCALE GENOMIC DNA]</scope>
    <source>
        <strain evidence="5 6">MUSC 26</strain>
    </source>
</reference>
<dbReference type="GO" id="GO:0043419">
    <property type="term" value="P:urea catabolic process"/>
    <property type="evidence" value="ECO:0007669"/>
    <property type="project" value="InterPro"/>
</dbReference>
<proteinExistence type="inferred from homology"/>
<dbReference type="SUPFAM" id="SSF54111">
    <property type="entry name" value="Urease, gamma-subunit"/>
    <property type="match status" value="1"/>
</dbReference>
<dbReference type="EMBL" id="MLCF01000002">
    <property type="protein sequence ID" value="OIV39433.1"/>
    <property type="molecule type" value="Genomic_DNA"/>
</dbReference>
<evidence type="ECO:0000313" key="5">
    <source>
        <dbReference type="EMBL" id="OIV39433.1"/>
    </source>
</evidence>
<dbReference type="InterPro" id="IPR050069">
    <property type="entry name" value="Urease_subunit"/>
</dbReference>
<dbReference type="InterPro" id="IPR036463">
    <property type="entry name" value="Urease_gamma_sf"/>
</dbReference>
<sequence>MNLAPREIDKLLVYVVADLARKRRDRGLKLNYSEAVALVTEAILEGARDGKSVADCMELGRTVVTVDQTMPGVKEMLPLLQVEAGFVDGTKLVSCHDPITSARKRAKK</sequence>
<comment type="similarity">
    <text evidence="4">Belongs to the urease gamma subunit family.</text>
</comment>
<evidence type="ECO:0000256" key="2">
    <source>
        <dbReference type="ARBA" id="ARBA00022801"/>
    </source>
</evidence>
<keyword evidence="6" id="KW-1185">Reference proteome</keyword>
<dbReference type="Proteomes" id="UP000243342">
    <property type="component" value="Unassembled WGS sequence"/>
</dbReference>
<comment type="catalytic activity">
    <reaction evidence="3 4">
        <text>urea + 2 H2O + H(+) = hydrogencarbonate + 2 NH4(+)</text>
        <dbReference type="Rhea" id="RHEA:20557"/>
        <dbReference type="ChEBI" id="CHEBI:15377"/>
        <dbReference type="ChEBI" id="CHEBI:15378"/>
        <dbReference type="ChEBI" id="CHEBI:16199"/>
        <dbReference type="ChEBI" id="CHEBI:17544"/>
        <dbReference type="ChEBI" id="CHEBI:28938"/>
        <dbReference type="EC" id="3.5.1.5"/>
    </reaction>
</comment>
<name>A0A1J7C125_9ACTN</name>
<dbReference type="OrthoDB" id="9797217at2"/>
<organism evidence="5 6">
    <name type="scientific">Mangrovactinospora gilvigrisea</name>
    <dbReference type="NCBI Taxonomy" id="1428644"/>
    <lineage>
        <taxon>Bacteria</taxon>
        <taxon>Bacillati</taxon>
        <taxon>Actinomycetota</taxon>
        <taxon>Actinomycetes</taxon>
        <taxon>Kitasatosporales</taxon>
        <taxon>Streptomycetaceae</taxon>
        <taxon>Mangrovactinospora</taxon>
    </lineage>
</organism>
<dbReference type="GO" id="GO:0009039">
    <property type="term" value="F:urease activity"/>
    <property type="evidence" value="ECO:0007669"/>
    <property type="project" value="UniProtKB-EC"/>
</dbReference>
<dbReference type="PANTHER" id="PTHR33569">
    <property type="entry name" value="UREASE"/>
    <property type="match status" value="1"/>
</dbReference>
<dbReference type="NCBIfam" id="TIGR00193">
    <property type="entry name" value="urease_gam"/>
    <property type="match status" value="1"/>
</dbReference>
<evidence type="ECO:0000256" key="4">
    <source>
        <dbReference type="RuleBase" id="RU003850"/>
    </source>
</evidence>
<gene>
    <name evidence="5" type="ORF">BIV57_00930</name>
</gene>
<evidence type="ECO:0000256" key="3">
    <source>
        <dbReference type="ARBA" id="ARBA00047778"/>
    </source>
</evidence>
<dbReference type="PIRSF" id="PIRSF001223">
    <property type="entry name" value="Urease_gamma"/>
    <property type="match status" value="1"/>
</dbReference>
<dbReference type="InterPro" id="IPR012010">
    <property type="entry name" value="Urease_gamma"/>
</dbReference>
<dbReference type="CDD" id="cd00390">
    <property type="entry name" value="Urease_gamma"/>
    <property type="match status" value="1"/>
</dbReference>
<keyword evidence="2 4" id="KW-0378">Hydrolase</keyword>
<evidence type="ECO:0000256" key="1">
    <source>
        <dbReference type="ARBA" id="ARBA00022490"/>
    </source>
</evidence>
<comment type="caution">
    <text evidence="5">The sequence shown here is derived from an EMBL/GenBank/DDBJ whole genome shotgun (WGS) entry which is preliminary data.</text>
</comment>
<dbReference type="RefSeq" id="WP_071654636.1">
    <property type="nucleotide sequence ID" value="NZ_MLCF01000002.1"/>
</dbReference>